<proteinExistence type="predicted"/>
<keyword evidence="1" id="KW-0812">Transmembrane</keyword>
<gene>
    <name evidence="2" type="ORF">LCMAC103_02270</name>
</gene>
<protein>
    <submittedName>
        <fullName evidence="2">Uncharacterized protein</fullName>
    </submittedName>
</protein>
<reference evidence="2" key="1">
    <citation type="journal article" date="2019" name="MBio">
        <title>Virus Genomes from Deep Sea Sediments Expand the Ocean Megavirome and Support Independent Origins of Viral Gigantism.</title>
        <authorList>
            <person name="Backstrom D."/>
            <person name="Yutin N."/>
            <person name="Jorgensen S.L."/>
            <person name="Dharamshi J."/>
            <person name="Homa F."/>
            <person name="Zaremba-Niedwiedzka K."/>
            <person name="Spang A."/>
            <person name="Wolf Y.I."/>
            <person name="Koonin E.V."/>
            <person name="Ettema T.J."/>
        </authorList>
    </citation>
    <scope>NUCLEOTIDE SEQUENCE</scope>
</reference>
<keyword evidence="1" id="KW-1133">Transmembrane helix</keyword>
<evidence type="ECO:0000256" key="1">
    <source>
        <dbReference type="SAM" id="Phobius"/>
    </source>
</evidence>
<sequence>MVETRTFVWGGAALALLIVAVFLAVFFARKTCPACGADECDCSAASAAQDFVQVGNVIFRGQNKAQSVDADIVFKPPFDTDDVVVSANVVGSRWPGCPGENEACANEYGDRGCWTVNTAGIPCSGTLDNPQSTDIFGVSVTDVDRFGAKVHVSNNHSGWSVDLNVRWVAQTYGAGAVLQPLDAPPVASDFP</sequence>
<organism evidence="2">
    <name type="scientific">Marseillevirus LCMAC103</name>
    <dbReference type="NCBI Taxonomy" id="2506604"/>
    <lineage>
        <taxon>Viruses</taxon>
        <taxon>Varidnaviria</taxon>
        <taxon>Bamfordvirae</taxon>
        <taxon>Nucleocytoviricota</taxon>
        <taxon>Megaviricetes</taxon>
        <taxon>Pimascovirales</taxon>
        <taxon>Pimascovirales incertae sedis</taxon>
        <taxon>Marseilleviridae</taxon>
    </lineage>
</organism>
<accession>A0A481YUV6</accession>
<name>A0A481YUV6_9VIRU</name>
<keyword evidence="1" id="KW-0472">Membrane</keyword>
<evidence type="ECO:0000313" key="2">
    <source>
        <dbReference type="EMBL" id="QBK86889.1"/>
    </source>
</evidence>
<dbReference type="EMBL" id="MK500338">
    <property type="protein sequence ID" value="QBK86889.1"/>
    <property type="molecule type" value="Genomic_DNA"/>
</dbReference>
<feature type="transmembrane region" description="Helical" evidence="1">
    <location>
        <begin position="7"/>
        <end position="28"/>
    </location>
</feature>